<protein>
    <submittedName>
        <fullName evidence="3">Uncharacterized protein</fullName>
    </submittedName>
</protein>
<feature type="transmembrane region" description="Helical" evidence="2">
    <location>
        <begin position="321"/>
        <end position="343"/>
    </location>
</feature>
<proteinExistence type="predicted"/>
<gene>
    <name evidence="3" type="ORF">FOE67_19145</name>
</gene>
<reference evidence="4" key="1">
    <citation type="submission" date="2019-10" db="EMBL/GenBank/DDBJ databases">
        <title>Streptomyces sp. nov., a novel actinobacterium isolated from alkaline environment.</title>
        <authorList>
            <person name="Golinska P."/>
        </authorList>
    </citation>
    <scope>NUCLEOTIDE SEQUENCE [LARGE SCALE GENOMIC DNA]</scope>
    <source>
        <strain evidence="4">DSM 42108</strain>
    </source>
</reference>
<feature type="compositionally biased region" description="Pro residues" evidence="1">
    <location>
        <begin position="8"/>
        <end position="19"/>
    </location>
</feature>
<evidence type="ECO:0000256" key="1">
    <source>
        <dbReference type="SAM" id="MobiDB-lite"/>
    </source>
</evidence>
<feature type="transmembrane region" description="Helical" evidence="2">
    <location>
        <begin position="491"/>
        <end position="524"/>
    </location>
</feature>
<dbReference type="EMBL" id="VKHS01000554">
    <property type="protein sequence ID" value="MBB0231560.1"/>
    <property type="molecule type" value="Genomic_DNA"/>
</dbReference>
<keyword evidence="2" id="KW-0472">Membrane</keyword>
<keyword evidence="2" id="KW-0812">Transmembrane</keyword>
<name>A0A7W3XXY3_9ACTN</name>
<dbReference type="RefSeq" id="WP_182666049.1">
    <property type="nucleotide sequence ID" value="NZ_VKHS01000554.1"/>
</dbReference>
<feature type="region of interest" description="Disordered" evidence="1">
    <location>
        <begin position="157"/>
        <end position="180"/>
    </location>
</feature>
<accession>A0A7W3XXY3</accession>
<keyword evidence="4" id="KW-1185">Reference proteome</keyword>
<evidence type="ECO:0000256" key="2">
    <source>
        <dbReference type="SAM" id="Phobius"/>
    </source>
</evidence>
<organism evidence="3 4">
    <name type="scientific">Streptomyces calidiresistens</name>
    <dbReference type="NCBI Taxonomy" id="1485586"/>
    <lineage>
        <taxon>Bacteria</taxon>
        <taxon>Bacillati</taxon>
        <taxon>Actinomycetota</taxon>
        <taxon>Actinomycetes</taxon>
        <taxon>Kitasatosporales</taxon>
        <taxon>Streptomycetaceae</taxon>
        <taxon>Streptomyces</taxon>
    </lineage>
</organism>
<keyword evidence="2" id="KW-1133">Transmembrane helix</keyword>
<feature type="transmembrane region" description="Helical" evidence="2">
    <location>
        <begin position="265"/>
        <end position="286"/>
    </location>
</feature>
<dbReference type="AlphaFoldDB" id="A0A7W3XXY3"/>
<comment type="caution">
    <text evidence="3">The sequence shown here is derived from an EMBL/GenBank/DDBJ whole genome shotgun (WGS) entry which is preliminary data.</text>
</comment>
<evidence type="ECO:0000313" key="3">
    <source>
        <dbReference type="EMBL" id="MBB0231560.1"/>
    </source>
</evidence>
<dbReference type="Proteomes" id="UP000530234">
    <property type="component" value="Unassembled WGS sequence"/>
</dbReference>
<sequence>MSTTESFVPPPNTPPPNVPPAGGNSGIATLHGGISDGGIGVNHGTVYQYHVRPDASPQERARMAGRCLGAGLRERAERLFEEAVAGGLDTAEVRYGRLLAVVSRRSPEELSDADWQRSRDLFPAPGVAPSPDPDGYGAAARAVAWLLTAVLDPELSVRDPESGEVPAEAGTGAVGGLPPEPGTDVTAILADLPLARREEIEDHLRHMIEVLRRRLSDADEARALEEARLADRRAERVPYFFTADPLPPRAPDPAAVPRWLPNARVGLAVTGVALLLGLVVGVVGLASSDSGGGSGSTGFDSGFGSDSGFDSSSSSSSEGEAGVGVVVGLLVGVGLAGGLFALAHHRTAPRRLHERRLRLWMPPAGPRPNGSGGLADRLLRRRAGTSAEARAEASARRREAFRSTVADLVDARYSALAPHDAAAAAHRMAATADRRTELTAELTHHHWRTGDAAGLDWLIQRRAAEDARRPLPAPRPTDPTGTSDGFRWARVIGGITAGLCLLVLIGLAMGTGVLWVTVIAWGIALYTGPETARVAALVRIHEEERKRWEEDSRWQRSWADTLLRNRPDDVRMARWLEVDKQRLRRAMLAEHRMENRDIIFDFFVLEAAPDCVRARVPGGPVRYSESVLKLFVLTGKGVWVSTWRVDSATGGHTGRNDVVFRYDAIGSAMLDTGPAGTEEGATGRVPREALRLVLHNRQDVRVEMEDYALLGETGEGTESLRDLAREVSGAADGFRMLAALTTEGKEWFDHRRRQAHRALHGRRDREGGRTSGV</sequence>
<evidence type="ECO:0000313" key="4">
    <source>
        <dbReference type="Proteomes" id="UP000530234"/>
    </source>
</evidence>
<feature type="region of interest" description="Disordered" evidence="1">
    <location>
        <begin position="1"/>
        <end position="30"/>
    </location>
</feature>